<dbReference type="AlphaFoldDB" id="A0A9W6U681"/>
<sequence length="289" mass="31450">MASFVKLDATNLVQNGLNNTWRYEFAGSSVNFKNNDIAIQSISLYCSDFNIDSLAFGNNSFQIELPTATTTSTITVNLADGWYNYANINQNIQKALVSAGAYLIDGSGNNVFFIQISENSTFYSCQLDCSPTPTSITGYTRPATGLYSATGTGLPTTSRVPRLIINNAAFGKVLGFSTGTYPTSSQTTAASLLSNIVPQVHPTSSYIVRCDIIKNDYVVGGDLLAAFDRGDATIGQLIRYQPSNYAWVKVLDGPRSAITVSIWNQIDQPVHFRDTSVSIMLLIKPRENK</sequence>
<reference evidence="1" key="1">
    <citation type="submission" date="2023-04" db="EMBL/GenBank/DDBJ databases">
        <title>Phytophthora lilii NBRC 32176.</title>
        <authorList>
            <person name="Ichikawa N."/>
            <person name="Sato H."/>
            <person name="Tonouchi N."/>
        </authorList>
    </citation>
    <scope>NUCLEOTIDE SEQUENCE</scope>
    <source>
        <strain evidence="1">NBRC 32176</strain>
    </source>
</reference>
<accession>A0A9W6U681</accession>
<dbReference type="Proteomes" id="UP001165083">
    <property type="component" value="Unassembled WGS sequence"/>
</dbReference>
<proteinExistence type="predicted"/>
<comment type="caution">
    <text evidence="1">The sequence shown here is derived from an EMBL/GenBank/DDBJ whole genome shotgun (WGS) entry which is preliminary data.</text>
</comment>
<keyword evidence="2" id="KW-1185">Reference proteome</keyword>
<organism evidence="1 2">
    <name type="scientific">Phytophthora lilii</name>
    <dbReference type="NCBI Taxonomy" id="2077276"/>
    <lineage>
        <taxon>Eukaryota</taxon>
        <taxon>Sar</taxon>
        <taxon>Stramenopiles</taxon>
        <taxon>Oomycota</taxon>
        <taxon>Peronosporomycetes</taxon>
        <taxon>Peronosporales</taxon>
        <taxon>Peronosporaceae</taxon>
        <taxon>Phytophthora</taxon>
    </lineage>
</organism>
<name>A0A9W6U681_9STRA</name>
<protein>
    <submittedName>
        <fullName evidence="1">Unnamed protein product</fullName>
    </submittedName>
</protein>
<dbReference type="OrthoDB" id="101790at2759"/>
<evidence type="ECO:0000313" key="1">
    <source>
        <dbReference type="EMBL" id="GMF27117.1"/>
    </source>
</evidence>
<evidence type="ECO:0000313" key="2">
    <source>
        <dbReference type="Proteomes" id="UP001165083"/>
    </source>
</evidence>
<gene>
    <name evidence="1" type="ORF">Plil01_001132200</name>
</gene>
<dbReference type="EMBL" id="BSXW01000647">
    <property type="protein sequence ID" value="GMF27117.1"/>
    <property type="molecule type" value="Genomic_DNA"/>
</dbReference>